<evidence type="ECO:0000313" key="2">
    <source>
        <dbReference type="Proteomes" id="UP001558613"/>
    </source>
</evidence>
<dbReference type="EMBL" id="JAYMGO010000008">
    <property type="protein sequence ID" value="KAL1269982.1"/>
    <property type="molecule type" value="Genomic_DNA"/>
</dbReference>
<organism evidence="1 2">
    <name type="scientific">Cirrhinus molitorella</name>
    <name type="common">mud carp</name>
    <dbReference type="NCBI Taxonomy" id="172907"/>
    <lineage>
        <taxon>Eukaryota</taxon>
        <taxon>Metazoa</taxon>
        <taxon>Chordata</taxon>
        <taxon>Craniata</taxon>
        <taxon>Vertebrata</taxon>
        <taxon>Euteleostomi</taxon>
        <taxon>Actinopterygii</taxon>
        <taxon>Neopterygii</taxon>
        <taxon>Teleostei</taxon>
        <taxon>Ostariophysi</taxon>
        <taxon>Cypriniformes</taxon>
        <taxon>Cyprinidae</taxon>
        <taxon>Labeoninae</taxon>
        <taxon>Labeonini</taxon>
        <taxon>Cirrhinus</taxon>
    </lineage>
</organism>
<protein>
    <submittedName>
        <fullName evidence="1">Uncharacterized protein</fullName>
    </submittedName>
</protein>
<gene>
    <name evidence="1" type="ORF">QQF64_032271</name>
</gene>
<dbReference type="Proteomes" id="UP001558613">
    <property type="component" value="Unassembled WGS sequence"/>
</dbReference>
<evidence type="ECO:0000313" key="1">
    <source>
        <dbReference type="EMBL" id="KAL1269982.1"/>
    </source>
</evidence>
<accession>A0ABR3MZF3</accession>
<name>A0ABR3MZF3_9TELE</name>
<comment type="caution">
    <text evidence="1">The sequence shown here is derived from an EMBL/GenBank/DDBJ whole genome shotgun (WGS) entry which is preliminary data.</text>
</comment>
<reference evidence="1 2" key="1">
    <citation type="submission" date="2023-09" db="EMBL/GenBank/DDBJ databases">
        <authorList>
            <person name="Wang M."/>
        </authorList>
    </citation>
    <scope>NUCLEOTIDE SEQUENCE [LARGE SCALE GENOMIC DNA]</scope>
    <source>
        <strain evidence="1">GT-2023</strain>
        <tissue evidence="1">Liver</tissue>
    </source>
</reference>
<keyword evidence="2" id="KW-1185">Reference proteome</keyword>
<proteinExistence type="predicted"/>
<sequence>MQVRAPQILYVLTVQVIHIQMDLSHPVYHIQNVRTWGLLKQIQEHILLTAIVEVPIPIQHPLLLVL</sequence>